<feature type="domain" description="HTH La-type RNA-binding" evidence="6">
    <location>
        <begin position="545"/>
        <end position="636"/>
    </location>
</feature>
<dbReference type="EMBL" id="JAGTXO010000006">
    <property type="protein sequence ID" value="KAG8467407.1"/>
    <property type="molecule type" value="Genomic_DNA"/>
</dbReference>
<evidence type="ECO:0000259" key="6">
    <source>
        <dbReference type="PROSITE" id="PS50961"/>
    </source>
</evidence>
<evidence type="ECO:0000313" key="8">
    <source>
        <dbReference type="Proteomes" id="UP000751190"/>
    </source>
</evidence>
<feature type="region of interest" description="Disordered" evidence="5">
    <location>
        <begin position="520"/>
        <end position="545"/>
    </location>
</feature>
<evidence type="ECO:0000256" key="2">
    <source>
        <dbReference type="ARBA" id="ARBA00022884"/>
    </source>
</evidence>
<feature type="compositionally biased region" description="Pro residues" evidence="5">
    <location>
        <begin position="166"/>
        <end position="177"/>
    </location>
</feature>
<keyword evidence="8" id="KW-1185">Reference proteome</keyword>
<dbReference type="PANTHER" id="PTHR22792">
    <property type="entry name" value="LUPUS LA PROTEIN-RELATED"/>
    <property type="match status" value="1"/>
</dbReference>
<dbReference type="GO" id="GO:0005634">
    <property type="term" value="C:nucleus"/>
    <property type="evidence" value="ECO:0007669"/>
    <property type="project" value="UniProtKB-SubCell"/>
</dbReference>
<evidence type="ECO:0000256" key="5">
    <source>
        <dbReference type="SAM" id="MobiDB-lite"/>
    </source>
</evidence>
<dbReference type="InterPro" id="IPR045180">
    <property type="entry name" value="La_dom_prot"/>
</dbReference>
<dbReference type="PRINTS" id="PR00302">
    <property type="entry name" value="LUPUSLA"/>
</dbReference>
<dbReference type="SUPFAM" id="SSF46785">
    <property type="entry name" value="Winged helix' DNA-binding domain"/>
    <property type="match status" value="1"/>
</dbReference>
<dbReference type="Proteomes" id="UP000751190">
    <property type="component" value="Unassembled WGS sequence"/>
</dbReference>
<dbReference type="SMART" id="SM00715">
    <property type="entry name" value="LA"/>
    <property type="match status" value="1"/>
</dbReference>
<dbReference type="InterPro" id="IPR002344">
    <property type="entry name" value="Lupus_La"/>
</dbReference>
<feature type="compositionally biased region" description="Basic residues" evidence="5">
    <location>
        <begin position="193"/>
        <end position="202"/>
    </location>
</feature>
<dbReference type="Pfam" id="PF05383">
    <property type="entry name" value="La"/>
    <property type="match status" value="1"/>
</dbReference>
<feature type="compositionally biased region" description="Low complexity" evidence="5">
    <location>
        <begin position="354"/>
        <end position="369"/>
    </location>
</feature>
<dbReference type="InterPro" id="IPR036390">
    <property type="entry name" value="WH_DNA-bd_sf"/>
</dbReference>
<gene>
    <name evidence="7" type="ORF">KFE25_000723</name>
</gene>
<feature type="compositionally biased region" description="Acidic residues" evidence="5">
    <location>
        <begin position="463"/>
        <end position="477"/>
    </location>
</feature>
<protein>
    <recommendedName>
        <fullName evidence="6">HTH La-type RNA-binding domain-containing protein</fullName>
    </recommendedName>
</protein>
<evidence type="ECO:0000313" key="7">
    <source>
        <dbReference type="EMBL" id="KAG8467407.1"/>
    </source>
</evidence>
<dbReference type="GO" id="GO:0003729">
    <property type="term" value="F:mRNA binding"/>
    <property type="evidence" value="ECO:0007669"/>
    <property type="project" value="TreeGrafter"/>
</dbReference>
<dbReference type="InterPro" id="IPR036388">
    <property type="entry name" value="WH-like_DNA-bd_sf"/>
</dbReference>
<dbReference type="PROSITE" id="PS50961">
    <property type="entry name" value="HTH_LA"/>
    <property type="match status" value="1"/>
</dbReference>
<feature type="region of interest" description="Disordered" evidence="5">
    <location>
        <begin position="112"/>
        <end position="213"/>
    </location>
</feature>
<dbReference type="Gene3D" id="1.10.10.10">
    <property type="entry name" value="Winged helix-like DNA-binding domain superfamily/Winged helix DNA-binding domain"/>
    <property type="match status" value="1"/>
</dbReference>
<feature type="region of interest" description="Disordered" evidence="5">
    <location>
        <begin position="354"/>
        <end position="398"/>
    </location>
</feature>
<comment type="subcellular location">
    <subcellularLocation>
        <location evidence="1">Nucleus</location>
    </subcellularLocation>
</comment>
<dbReference type="AlphaFoldDB" id="A0A8J6CAA5"/>
<sequence length="636" mass="64403">MAPKMARVRVEMCAEYSALCVHPRVLLPLDAAWQCVGDLIIAALGAMQASAELADQLALCVCGDYAIADAQPVGVLRDDEECVLRRYGFHLAPTVGALTPTAAHLPLAARPPLRSEVGGGDAAGAPARAEDGRRARKRKRRVLASAPASEGAPTSADDAAYDARPSRPPCPPQPPPAGGDGANCAAHATMSKRAQKHARKQQRALGAASAAPPGAALAVDLPTPAARPRLGALSAQPSGGTRAARDVHTPPTHTRFDAELVEAPGSPARPPSANAAAVCAVCAAPSSAPALLRPSAAAAVPSPAARLAGAQPAWPQFLPVPLALPMLPTGCSPPALGRGRGALAIAAFAASAARGTPPARSSPAAGARLPDAHGPPPPPPPPSSSSLLPPPGPRSSCEVLHPLARAPRAGERIAFRAAVRALAHGGLPALSAYKEAFVEAVAGKVLTLSGRAAELAELRAGDADDEAAAAADADDSGDGARAQGVNALSRQGAPIRVDVYAHDLFDVRLLGGSHPLRGAAAAPAPAPAADAASHSPAAAAAPRAARPSYDKRASIRAQLEYYFSERNLRADEFMRGQVGASGEGYVPLALLGSFSRIARLGLAEAELAAAVRGSELLELSADEAAVRTRLPVALTC</sequence>
<dbReference type="OMA" id="HESLACF"/>
<organism evidence="7 8">
    <name type="scientific">Diacronema lutheri</name>
    <name type="common">Unicellular marine alga</name>
    <name type="synonym">Monochrysis lutheri</name>
    <dbReference type="NCBI Taxonomy" id="2081491"/>
    <lineage>
        <taxon>Eukaryota</taxon>
        <taxon>Haptista</taxon>
        <taxon>Haptophyta</taxon>
        <taxon>Pavlovophyceae</taxon>
        <taxon>Pavlovales</taxon>
        <taxon>Pavlovaceae</taxon>
        <taxon>Diacronema</taxon>
    </lineage>
</organism>
<dbReference type="GO" id="GO:1990904">
    <property type="term" value="C:ribonucleoprotein complex"/>
    <property type="evidence" value="ECO:0007669"/>
    <property type="project" value="InterPro"/>
</dbReference>
<name>A0A8J6CAA5_DIALT</name>
<reference evidence="7" key="1">
    <citation type="submission" date="2021-05" db="EMBL/GenBank/DDBJ databases">
        <title>The genome of the haptophyte Pavlova lutheri (Diacronema luteri, Pavlovales) - a model for lipid biosynthesis in eukaryotic algae.</title>
        <authorList>
            <person name="Hulatt C.J."/>
            <person name="Posewitz M.C."/>
        </authorList>
    </citation>
    <scope>NUCLEOTIDE SEQUENCE</scope>
    <source>
        <strain evidence="7">NIVA-4/92</strain>
    </source>
</reference>
<dbReference type="PANTHER" id="PTHR22792:SF140">
    <property type="entry name" value="ACHILLES, ISOFORM A"/>
    <property type="match status" value="1"/>
</dbReference>
<evidence type="ECO:0000256" key="4">
    <source>
        <dbReference type="PROSITE-ProRule" id="PRU00332"/>
    </source>
</evidence>
<evidence type="ECO:0000256" key="1">
    <source>
        <dbReference type="ARBA" id="ARBA00004123"/>
    </source>
</evidence>
<dbReference type="CDD" id="cd07323">
    <property type="entry name" value="LAM"/>
    <property type="match status" value="1"/>
</dbReference>
<dbReference type="OrthoDB" id="340227at2759"/>
<accession>A0A8J6CAA5</accession>
<proteinExistence type="predicted"/>
<dbReference type="InterPro" id="IPR006630">
    <property type="entry name" value="La_HTH"/>
</dbReference>
<comment type="caution">
    <text evidence="7">The sequence shown here is derived from an EMBL/GenBank/DDBJ whole genome shotgun (WGS) entry which is preliminary data.</text>
</comment>
<feature type="compositionally biased region" description="Low complexity" evidence="5">
    <location>
        <begin position="204"/>
        <end position="213"/>
    </location>
</feature>
<dbReference type="GO" id="GO:0006396">
    <property type="term" value="P:RNA processing"/>
    <property type="evidence" value="ECO:0007669"/>
    <property type="project" value="InterPro"/>
</dbReference>
<keyword evidence="3" id="KW-0539">Nucleus</keyword>
<feature type="region of interest" description="Disordered" evidence="5">
    <location>
        <begin position="462"/>
        <end position="482"/>
    </location>
</feature>
<evidence type="ECO:0000256" key="3">
    <source>
        <dbReference type="ARBA" id="ARBA00023242"/>
    </source>
</evidence>
<feature type="compositionally biased region" description="Pro residues" evidence="5">
    <location>
        <begin position="373"/>
        <end position="393"/>
    </location>
</feature>
<keyword evidence="2 4" id="KW-0694">RNA-binding</keyword>